<organism evidence="2 3">
    <name type="scientific">Cucumis melo var. makuwa</name>
    <name type="common">Oriental melon</name>
    <dbReference type="NCBI Taxonomy" id="1194695"/>
    <lineage>
        <taxon>Eukaryota</taxon>
        <taxon>Viridiplantae</taxon>
        <taxon>Streptophyta</taxon>
        <taxon>Embryophyta</taxon>
        <taxon>Tracheophyta</taxon>
        <taxon>Spermatophyta</taxon>
        <taxon>Magnoliopsida</taxon>
        <taxon>eudicotyledons</taxon>
        <taxon>Gunneridae</taxon>
        <taxon>Pentapetalae</taxon>
        <taxon>rosids</taxon>
        <taxon>fabids</taxon>
        <taxon>Cucurbitales</taxon>
        <taxon>Cucurbitaceae</taxon>
        <taxon>Benincaseae</taxon>
        <taxon>Cucumis</taxon>
    </lineage>
</organism>
<evidence type="ECO:0000313" key="2">
    <source>
        <dbReference type="EMBL" id="TYK11133.1"/>
    </source>
</evidence>
<reference evidence="2 3" key="1">
    <citation type="submission" date="2019-08" db="EMBL/GenBank/DDBJ databases">
        <title>Draft genome sequences of two oriental melons (Cucumis melo L. var makuwa).</title>
        <authorList>
            <person name="Kwon S.-Y."/>
        </authorList>
    </citation>
    <scope>NUCLEOTIDE SEQUENCE [LARGE SCALE GENOMIC DNA]</scope>
    <source>
        <strain evidence="3">cv. Chang Bougi</strain>
        <tissue evidence="2">Leaf</tissue>
    </source>
</reference>
<dbReference type="CDD" id="cd09272">
    <property type="entry name" value="RNase_HI_RT_Ty1"/>
    <property type="match status" value="1"/>
</dbReference>
<feature type="region of interest" description="Disordered" evidence="1">
    <location>
        <begin position="1"/>
        <end position="23"/>
    </location>
</feature>
<dbReference type="EMBL" id="SSTD01010904">
    <property type="protein sequence ID" value="TYK11133.1"/>
    <property type="molecule type" value="Genomic_DNA"/>
</dbReference>
<accession>A0A5D3CGW4</accession>
<evidence type="ECO:0000313" key="3">
    <source>
        <dbReference type="Proteomes" id="UP000321947"/>
    </source>
</evidence>
<gene>
    <name evidence="2" type="ORF">E5676_scaffold66G00390</name>
</gene>
<dbReference type="PANTHER" id="PTHR11439:SF463">
    <property type="entry name" value="REVERSE TRANSCRIPTASE TY1_COPIA-TYPE DOMAIN-CONTAINING PROTEIN"/>
    <property type="match status" value="1"/>
</dbReference>
<sequence length="185" mass="21169">MAIEHHLTKEKKHDDEAANKEESSKDDPCRAVWIINDGLLISWLLGIFLKDVLNMIEGTKTTFQRLRISVPRFDHCYHFEDIRKALAVINLMDEPNSTIYVDSGVSTHITNNTDWARCTTTKRSTTRFCVYLGANCISWSLKKQTTVTRSRAKAEHCAMASATAELLWITFLFRDLGLYQTPQLS</sequence>
<name>A0A5D3CGW4_CUCMM</name>
<proteinExistence type="predicted"/>
<dbReference type="PANTHER" id="PTHR11439">
    <property type="entry name" value="GAG-POL-RELATED RETROTRANSPOSON"/>
    <property type="match status" value="1"/>
</dbReference>
<comment type="caution">
    <text evidence="2">The sequence shown here is derived from an EMBL/GenBank/DDBJ whole genome shotgun (WGS) entry which is preliminary data.</text>
</comment>
<dbReference type="Proteomes" id="UP000321947">
    <property type="component" value="Unassembled WGS sequence"/>
</dbReference>
<dbReference type="AlphaFoldDB" id="A0A5D3CGW4"/>
<protein>
    <submittedName>
        <fullName evidence="2">Putative mitochondrial protein</fullName>
    </submittedName>
</protein>
<evidence type="ECO:0000256" key="1">
    <source>
        <dbReference type="SAM" id="MobiDB-lite"/>
    </source>
</evidence>